<evidence type="ECO:0000256" key="3">
    <source>
        <dbReference type="ARBA" id="ARBA00001970"/>
    </source>
</evidence>
<dbReference type="Gene3D" id="1.10.520.10">
    <property type="match status" value="2"/>
</dbReference>
<keyword evidence="9" id="KW-0408">Iron</keyword>
<dbReference type="EMBL" id="MU089556">
    <property type="protein sequence ID" value="KAF7851215.1"/>
    <property type="molecule type" value="Genomic_DNA"/>
</dbReference>
<accession>A0A8T0CYR9</accession>
<sequence length="158" mass="17387">MECDALIRPNQNSLKGFEVVNTIKSYVKVACNATLSCTDILALTTLDGVILCNTFWTCIYNETNIDANFTTTQRIDCPASGGGSNLASLNQSLVAQHGLIHLDQGLFNRGSSYAFIKTHSNNYRAFTSDFAIAMLKMGNFNSLTGTNREIKRNCRMVN</sequence>
<evidence type="ECO:0000256" key="6">
    <source>
        <dbReference type="ARBA" id="ARBA00022617"/>
    </source>
</evidence>
<dbReference type="AlphaFoldDB" id="A0A8T0CYR9"/>
<evidence type="ECO:0000313" key="13">
    <source>
        <dbReference type="EMBL" id="KAF7851215.1"/>
    </source>
</evidence>
<keyword evidence="14" id="KW-1185">Reference proteome</keyword>
<keyword evidence="5" id="KW-0575">Peroxidase</keyword>
<organism evidence="13 14">
    <name type="scientific">Corymbia citriodora subsp. variegata</name>
    <dbReference type="NCBI Taxonomy" id="360336"/>
    <lineage>
        <taxon>Eukaryota</taxon>
        <taxon>Viridiplantae</taxon>
        <taxon>Streptophyta</taxon>
        <taxon>Embryophyta</taxon>
        <taxon>Tracheophyta</taxon>
        <taxon>Spermatophyta</taxon>
        <taxon>Magnoliopsida</taxon>
        <taxon>eudicotyledons</taxon>
        <taxon>Gunneridae</taxon>
        <taxon>Pentapetalae</taxon>
        <taxon>rosids</taxon>
        <taxon>malvids</taxon>
        <taxon>Myrtales</taxon>
        <taxon>Myrtaceae</taxon>
        <taxon>Myrtoideae</taxon>
        <taxon>Eucalypteae</taxon>
        <taxon>Corymbia</taxon>
    </lineage>
</organism>
<name>A0A8T0CYR9_CORYI</name>
<dbReference type="PANTHER" id="PTHR31388">
    <property type="entry name" value="PEROXIDASE 72-RELATED"/>
    <property type="match status" value="1"/>
</dbReference>
<evidence type="ECO:0000256" key="11">
    <source>
        <dbReference type="RuleBase" id="RU004241"/>
    </source>
</evidence>
<dbReference type="GO" id="GO:0020037">
    <property type="term" value="F:heme binding"/>
    <property type="evidence" value="ECO:0007669"/>
    <property type="project" value="InterPro"/>
</dbReference>
<proteinExistence type="inferred from homology"/>
<evidence type="ECO:0000313" key="14">
    <source>
        <dbReference type="Proteomes" id="UP000806378"/>
    </source>
</evidence>
<gene>
    <name evidence="13" type="ORF">BT93_L4316</name>
</gene>
<dbReference type="GO" id="GO:0006979">
    <property type="term" value="P:response to oxidative stress"/>
    <property type="evidence" value="ECO:0007669"/>
    <property type="project" value="InterPro"/>
</dbReference>
<comment type="cofactor">
    <cofactor evidence="3">
        <name>heme b</name>
        <dbReference type="ChEBI" id="CHEBI:60344"/>
    </cofactor>
</comment>
<comment type="catalytic activity">
    <reaction evidence="1">
        <text>2 a phenolic donor + H2O2 = 2 a phenolic radical donor + 2 H2O</text>
        <dbReference type="Rhea" id="RHEA:56136"/>
        <dbReference type="ChEBI" id="CHEBI:15377"/>
        <dbReference type="ChEBI" id="CHEBI:16240"/>
        <dbReference type="ChEBI" id="CHEBI:139520"/>
        <dbReference type="ChEBI" id="CHEBI:139521"/>
        <dbReference type="EC" id="1.11.1.7"/>
    </reaction>
</comment>
<evidence type="ECO:0000256" key="4">
    <source>
        <dbReference type="ARBA" id="ARBA00012313"/>
    </source>
</evidence>
<dbReference type="InterPro" id="IPR000823">
    <property type="entry name" value="Peroxidase_pln"/>
</dbReference>
<dbReference type="Gene3D" id="1.10.420.10">
    <property type="entry name" value="Peroxidase, domain 2"/>
    <property type="match status" value="1"/>
</dbReference>
<dbReference type="SUPFAM" id="SSF48113">
    <property type="entry name" value="Heme-dependent peroxidases"/>
    <property type="match status" value="1"/>
</dbReference>
<keyword evidence="7" id="KW-0479">Metal-binding</keyword>
<feature type="domain" description="Plant heme peroxidase family profile" evidence="12">
    <location>
        <begin position="9"/>
        <end position="47"/>
    </location>
</feature>
<dbReference type="Pfam" id="PF00141">
    <property type="entry name" value="peroxidase"/>
    <property type="match status" value="1"/>
</dbReference>
<keyword evidence="8" id="KW-0560">Oxidoreductase</keyword>
<dbReference type="EC" id="1.11.1.7" evidence="4"/>
<comment type="cofactor">
    <cofactor evidence="2">
        <name>Ca(2+)</name>
        <dbReference type="ChEBI" id="CHEBI:29108"/>
    </cofactor>
</comment>
<evidence type="ECO:0000256" key="2">
    <source>
        <dbReference type="ARBA" id="ARBA00001913"/>
    </source>
</evidence>
<comment type="similarity">
    <text evidence="11">Belongs to the peroxidase family.</text>
</comment>
<keyword evidence="10" id="KW-1015">Disulfide bond</keyword>
<dbReference type="PRINTS" id="PR00461">
    <property type="entry name" value="PLPEROXIDASE"/>
</dbReference>
<evidence type="ECO:0000256" key="1">
    <source>
        <dbReference type="ARBA" id="ARBA00000189"/>
    </source>
</evidence>
<protein>
    <recommendedName>
        <fullName evidence="4">peroxidase</fullName>
        <ecNumber evidence="4">1.11.1.7</ecNumber>
    </recommendedName>
</protein>
<feature type="disulfide bond" evidence="10">
    <location>
        <begin position="52"/>
        <end position="77"/>
    </location>
</feature>
<comment type="caution">
    <text evidence="13">The sequence shown here is derived from an EMBL/GenBank/DDBJ whole genome shotgun (WGS) entry which is preliminary data.</text>
</comment>
<dbReference type="Gramene" id="rna-gnl|WGS:JABURB|Cocit.L4316.1">
    <property type="protein sequence ID" value="cds-KAF7851215.1"/>
    <property type="gene ID" value="gene-BT93_L4316"/>
</dbReference>
<reference evidence="13" key="1">
    <citation type="submission" date="2020-05" db="EMBL/GenBank/DDBJ databases">
        <title>WGS assembly of Corymbia citriodora subspecies variegata.</title>
        <authorList>
            <person name="Barry K."/>
            <person name="Hundley H."/>
            <person name="Shu S."/>
            <person name="Jenkins J."/>
            <person name="Grimwood J."/>
            <person name="Baten A."/>
        </authorList>
    </citation>
    <scope>NUCLEOTIDE SEQUENCE</scope>
    <source>
        <strain evidence="13">CV2-018</strain>
    </source>
</reference>
<dbReference type="InterPro" id="IPR010255">
    <property type="entry name" value="Haem_peroxidase_sf"/>
</dbReference>
<dbReference type="GO" id="GO:0140825">
    <property type="term" value="F:lactoperoxidase activity"/>
    <property type="evidence" value="ECO:0007669"/>
    <property type="project" value="UniProtKB-EC"/>
</dbReference>
<evidence type="ECO:0000256" key="8">
    <source>
        <dbReference type="ARBA" id="ARBA00023002"/>
    </source>
</evidence>
<evidence type="ECO:0000256" key="5">
    <source>
        <dbReference type="ARBA" id="ARBA00022559"/>
    </source>
</evidence>
<dbReference type="PANTHER" id="PTHR31388:SF5">
    <property type="entry name" value="PEROXIDASE"/>
    <property type="match status" value="1"/>
</dbReference>
<dbReference type="PROSITE" id="PS50873">
    <property type="entry name" value="PEROXIDASE_4"/>
    <property type="match status" value="2"/>
</dbReference>
<dbReference type="GO" id="GO:0046872">
    <property type="term" value="F:metal ion binding"/>
    <property type="evidence" value="ECO:0007669"/>
    <property type="project" value="UniProtKB-KW"/>
</dbReference>
<evidence type="ECO:0000256" key="9">
    <source>
        <dbReference type="ARBA" id="ARBA00023004"/>
    </source>
</evidence>
<dbReference type="Proteomes" id="UP000806378">
    <property type="component" value="Unassembled WGS sequence"/>
</dbReference>
<dbReference type="OrthoDB" id="2113341at2759"/>
<evidence type="ECO:0000256" key="7">
    <source>
        <dbReference type="ARBA" id="ARBA00022723"/>
    </source>
</evidence>
<dbReference type="InterPro" id="IPR002016">
    <property type="entry name" value="Haem_peroxidase"/>
</dbReference>
<keyword evidence="6" id="KW-0349">Heme</keyword>
<evidence type="ECO:0000256" key="10">
    <source>
        <dbReference type="PIRSR" id="PIRSR600823-5"/>
    </source>
</evidence>
<feature type="domain" description="Plant heme peroxidase family profile" evidence="12">
    <location>
        <begin position="48"/>
        <end position="158"/>
    </location>
</feature>
<evidence type="ECO:0000259" key="12">
    <source>
        <dbReference type="PROSITE" id="PS50873"/>
    </source>
</evidence>